<dbReference type="STRING" id="996166.SAMN05192554_10944"/>
<evidence type="ECO:0000313" key="2">
    <source>
        <dbReference type="EMBL" id="SDM89378.1"/>
    </source>
</evidence>
<dbReference type="RefSeq" id="WP_089733242.1">
    <property type="nucleotide sequence ID" value="NZ_FNIA01000009.1"/>
</dbReference>
<evidence type="ECO:0000256" key="1">
    <source>
        <dbReference type="SAM" id="Phobius"/>
    </source>
</evidence>
<keyword evidence="3" id="KW-1185">Reference proteome</keyword>
<feature type="transmembrane region" description="Helical" evidence="1">
    <location>
        <begin position="56"/>
        <end position="76"/>
    </location>
</feature>
<accession>A0A1G9WY86</accession>
<protein>
    <submittedName>
        <fullName evidence="2">Uncharacterized protein</fullName>
    </submittedName>
</protein>
<dbReference type="AlphaFoldDB" id="A0A1G9WY86"/>
<keyword evidence="1" id="KW-0472">Membrane</keyword>
<gene>
    <name evidence="2" type="ORF">SAMN05192554_10944</name>
</gene>
<feature type="transmembrane region" description="Helical" evidence="1">
    <location>
        <begin position="23"/>
        <end position="44"/>
    </location>
</feature>
<keyword evidence="1" id="KW-1133">Transmembrane helix</keyword>
<dbReference type="Proteomes" id="UP000199370">
    <property type="component" value="Unassembled WGS sequence"/>
</dbReference>
<proteinExistence type="predicted"/>
<organism evidence="2 3">
    <name type="scientific">Haloarchaeobius iranensis</name>
    <dbReference type="NCBI Taxonomy" id="996166"/>
    <lineage>
        <taxon>Archaea</taxon>
        <taxon>Methanobacteriati</taxon>
        <taxon>Methanobacteriota</taxon>
        <taxon>Stenosarchaea group</taxon>
        <taxon>Halobacteria</taxon>
        <taxon>Halobacteriales</taxon>
        <taxon>Halorubellaceae</taxon>
        <taxon>Haloarchaeobius</taxon>
    </lineage>
</organism>
<sequence>MATPSKRFGEEDVKLEASVDTGAAFVMMMLAQMVLLFTFWITLWPTAFGIPQDVRLVTAIGGFFSGAAVLGLYGGIKSLMAQTVESEA</sequence>
<keyword evidence="1" id="KW-0812">Transmembrane</keyword>
<evidence type="ECO:0000313" key="3">
    <source>
        <dbReference type="Proteomes" id="UP000199370"/>
    </source>
</evidence>
<reference evidence="2 3" key="1">
    <citation type="submission" date="2016-10" db="EMBL/GenBank/DDBJ databases">
        <authorList>
            <person name="de Groot N.N."/>
        </authorList>
    </citation>
    <scope>NUCLEOTIDE SEQUENCE [LARGE SCALE GENOMIC DNA]</scope>
    <source>
        <strain evidence="3">EB21,IBRC-M 10013,KCTC 4048</strain>
    </source>
</reference>
<name>A0A1G9WY86_9EURY</name>
<dbReference type="EMBL" id="FNIA01000009">
    <property type="protein sequence ID" value="SDM89378.1"/>
    <property type="molecule type" value="Genomic_DNA"/>
</dbReference>